<dbReference type="InterPro" id="IPR050095">
    <property type="entry name" value="ECF_ABC_transporter_ATP-bd"/>
</dbReference>
<dbReference type="GO" id="GO:0043190">
    <property type="term" value="C:ATP-binding cassette (ABC) transporter complex"/>
    <property type="evidence" value="ECO:0007669"/>
    <property type="project" value="TreeGrafter"/>
</dbReference>
<keyword evidence="6 12" id="KW-0067">ATP-binding</keyword>
<dbReference type="EMBL" id="DTCM01000104">
    <property type="protein sequence ID" value="HGL41671.1"/>
    <property type="molecule type" value="Genomic_DNA"/>
</dbReference>
<evidence type="ECO:0000256" key="9">
    <source>
        <dbReference type="ARBA" id="ARBA00025157"/>
    </source>
</evidence>
<evidence type="ECO:0000313" key="11">
    <source>
        <dbReference type="EMBL" id="HGL41671.1"/>
    </source>
</evidence>
<dbReference type="CDD" id="cd03225">
    <property type="entry name" value="ABC_cobalt_CbiO_domain1"/>
    <property type="match status" value="1"/>
</dbReference>
<evidence type="ECO:0000256" key="3">
    <source>
        <dbReference type="ARBA" id="ARBA00022448"/>
    </source>
</evidence>
<sequence length="292" mass="32692">MWGIVDKIPIEIKSFWWKYATSEEWVLSDINFSVREGEFVVITGPTGAGKTTLCLTMAGLIPYHYNGTLKGRVYVFGKDTTTLGSSDMASLVGIVFQDPESQFLTMSVEDEIAFGLENLALPLEDMRERVYEAARLVKVEDLLERAPYELSGGQKQRVAIAAALAMKPKVLVLDEPTGQLDPIGKEEVVNVLQSLKKQGITIIVVEHILEELAPFTDRLVVMNGGRILYDGDFRGFFKDAEEVFKSGVPSPQVVELTLLLRRELKKELEIPITLEEAEQMLNKLIPVKKFVQ</sequence>
<feature type="domain" description="ABC transporter" evidence="10">
    <location>
        <begin position="10"/>
        <end position="249"/>
    </location>
</feature>
<name>A0A7C4E3M7_CALS0</name>
<dbReference type="Pfam" id="PF00005">
    <property type="entry name" value="ABC_tran"/>
    <property type="match status" value="1"/>
</dbReference>
<evidence type="ECO:0000256" key="7">
    <source>
        <dbReference type="ARBA" id="ARBA00022967"/>
    </source>
</evidence>
<evidence type="ECO:0000256" key="8">
    <source>
        <dbReference type="ARBA" id="ARBA00023136"/>
    </source>
</evidence>
<dbReference type="GO" id="GO:0042626">
    <property type="term" value="F:ATPase-coupled transmembrane transporter activity"/>
    <property type="evidence" value="ECO:0007669"/>
    <property type="project" value="TreeGrafter"/>
</dbReference>
<comment type="function">
    <text evidence="9">Probably part of an ABC transporter complex. Responsible for energy coupling to the transport system.</text>
</comment>
<dbReference type="InterPro" id="IPR003593">
    <property type="entry name" value="AAA+_ATPase"/>
</dbReference>
<dbReference type="GO" id="GO:0016887">
    <property type="term" value="F:ATP hydrolysis activity"/>
    <property type="evidence" value="ECO:0007669"/>
    <property type="project" value="InterPro"/>
</dbReference>
<dbReference type="InterPro" id="IPR015856">
    <property type="entry name" value="ABC_transpr_CbiO/EcfA_su"/>
</dbReference>
<dbReference type="PANTHER" id="PTHR43553:SF27">
    <property type="entry name" value="ENERGY-COUPLING FACTOR TRANSPORTER ATP-BINDING PROTEIN ECFA2"/>
    <property type="match status" value="1"/>
</dbReference>
<dbReference type="EMBL" id="DTAD01000090">
    <property type="protein sequence ID" value="HGN91106.1"/>
    <property type="molecule type" value="Genomic_DNA"/>
</dbReference>
<keyword evidence="8" id="KW-0472">Membrane</keyword>
<evidence type="ECO:0000256" key="6">
    <source>
        <dbReference type="ARBA" id="ARBA00022840"/>
    </source>
</evidence>
<evidence type="ECO:0000256" key="4">
    <source>
        <dbReference type="ARBA" id="ARBA00022475"/>
    </source>
</evidence>
<dbReference type="EMBL" id="DRXG01000101">
    <property type="protein sequence ID" value="HHN52587.1"/>
    <property type="molecule type" value="Genomic_DNA"/>
</dbReference>
<gene>
    <name evidence="13" type="ORF">ENM30_04660</name>
    <name evidence="12" type="ORF">ENT82_08320</name>
    <name evidence="11" type="ORF">ENU43_08430</name>
</gene>
<dbReference type="InterPro" id="IPR027417">
    <property type="entry name" value="P-loop_NTPase"/>
</dbReference>
<protein>
    <submittedName>
        <fullName evidence="12">ABC transporter ATP-binding protein</fullName>
    </submittedName>
</protein>
<dbReference type="GO" id="GO:0005524">
    <property type="term" value="F:ATP binding"/>
    <property type="evidence" value="ECO:0007669"/>
    <property type="project" value="UniProtKB-KW"/>
</dbReference>
<keyword evidence="5" id="KW-0547">Nucleotide-binding</keyword>
<dbReference type="PROSITE" id="PS50893">
    <property type="entry name" value="ABC_TRANSPORTER_2"/>
    <property type="match status" value="1"/>
</dbReference>
<evidence type="ECO:0000256" key="2">
    <source>
        <dbReference type="ARBA" id="ARBA00005417"/>
    </source>
</evidence>
<evidence type="ECO:0000256" key="5">
    <source>
        <dbReference type="ARBA" id="ARBA00022741"/>
    </source>
</evidence>
<evidence type="ECO:0000259" key="10">
    <source>
        <dbReference type="PROSITE" id="PS50893"/>
    </source>
</evidence>
<dbReference type="InterPro" id="IPR003439">
    <property type="entry name" value="ABC_transporter-like_ATP-bd"/>
</dbReference>
<comment type="subcellular location">
    <subcellularLocation>
        <location evidence="1">Cell membrane</location>
        <topology evidence="1">Peripheral membrane protein</topology>
    </subcellularLocation>
</comment>
<proteinExistence type="inferred from homology"/>
<dbReference type="AlphaFoldDB" id="A0A7C4E3M7"/>
<keyword evidence="4" id="KW-1003">Cell membrane</keyword>
<reference evidence="12" key="1">
    <citation type="journal article" date="2020" name="mSystems">
        <title>Genome- and Community-Level Interaction Insights into Carbon Utilization and Element Cycling Functions of Hydrothermarchaeota in Hydrothermal Sediment.</title>
        <authorList>
            <person name="Zhou Z."/>
            <person name="Liu Y."/>
            <person name="Xu W."/>
            <person name="Pan J."/>
            <person name="Luo Z.H."/>
            <person name="Li M."/>
        </authorList>
    </citation>
    <scope>NUCLEOTIDE SEQUENCE [LARGE SCALE GENOMIC DNA]</scope>
    <source>
        <strain evidence="13">SpSt-1073</strain>
        <strain evidence="12">SpSt-613</strain>
        <strain evidence="11">SpSt-669</strain>
    </source>
</reference>
<comment type="similarity">
    <text evidence="2">Belongs to the ABC transporter superfamily.</text>
</comment>
<dbReference type="PROSITE" id="PS00211">
    <property type="entry name" value="ABC_TRANSPORTER_1"/>
    <property type="match status" value="1"/>
</dbReference>
<comment type="caution">
    <text evidence="12">The sequence shown here is derived from an EMBL/GenBank/DDBJ whole genome shotgun (WGS) entry which is preliminary data.</text>
</comment>
<evidence type="ECO:0000256" key="1">
    <source>
        <dbReference type="ARBA" id="ARBA00004202"/>
    </source>
</evidence>
<dbReference type="PANTHER" id="PTHR43553">
    <property type="entry name" value="HEAVY METAL TRANSPORTER"/>
    <property type="match status" value="1"/>
</dbReference>
<evidence type="ECO:0000313" key="12">
    <source>
        <dbReference type="EMBL" id="HGN91106.1"/>
    </source>
</evidence>
<dbReference type="SMART" id="SM00382">
    <property type="entry name" value="AAA"/>
    <property type="match status" value="1"/>
</dbReference>
<accession>A0A7C4E3M7</accession>
<dbReference type="FunFam" id="3.40.50.300:FF:000224">
    <property type="entry name" value="Energy-coupling factor transporter ATP-binding protein EcfA"/>
    <property type="match status" value="1"/>
</dbReference>
<evidence type="ECO:0000313" key="13">
    <source>
        <dbReference type="EMBL" id="HHN52587.1"/>
    </source>
</evidence>
<keyword evidence="7" id="KW-1278">Translocase</keyword>
<dbReference type="InterPro" id="IPR017871">
    <property type="entry name" value="ABC_transporter-like_CS"/>
</dbReference>
<keyword evidence="3" id="KW-0813">Transport</keyword>
<dbReference type="SUPFAM" id="SSF52540">
    <property type="entry name" value="P-loop containing nucleoside triphosphate hydrolases"/>
    <property type="match status" value="1"/>
</dbReference>
<organism evidence="12">
    <name type="scientific">Caldiarchaeum subterraneum</name>
    <dbReference type="NCBI Taxonomy" id="311458"/>
    <lineage>
        <taxon>Archaea</taxon>
        <taxon>Nitrososphaerota</taxon>
        <taxon>Candidatus Caldarchaeales</taxon>
        <taxon>Candidatus Caldarchaeaceae</taxon>
        <taxon>Candidatus Caldarchaeum</taxon>
    </lineage>
</organism>
<dbReference type="Gene3D" id="3.40.50.300">
    <property type="entry name" value="P-loop containing nucleotide triphosphate hydrolases"/>
    <property type="match status" value="1"/>
</dbReference>